<dbReference type="InterPro" id="IPR012902">
    <property type="entry name" value="N_methyl_site"/>
</dbReference>
<dbReference type="NCBIfam" id="TIGR02532">
    <property type="entry name" value="IV_pilin_GFxxxE"/>
    <property type="match status" value="1"/>
</dbReference>
<dbReference type="PROSITE" id="PS00409">
    <property type="entry name" value="PROKAR_NTER_METHYL"/>
    <property type="match status" value="1"/>
</dbReference>
<evidence type="ECO:0000313" key="3">
    <source>
        <dbReference type="Proteomes" id="UP000076023"/>
    </source>
</evidence>
<organism evidence="2 3">
    <name type="scientific">Terrimicrobium sacchariphilum</name>
    <dbReference type="NCBI Taxonomy" id="690879"/>
    <lineage>
        <taxon>Bacteria</taxon>
        <taxon>Pseudomonadati</taxon>
        <taxon>Verrucomicrobiota</taxon>
        <taxon>Terrimicrobiia</taxon>
        <taxon>Terrimicrobiales</taxon>
        <taxon>Terrimicrobiaceae</taxon>
        <taxon>Terrimicrobium</taxon>
    </lineage>
</organism>
<evidence type="ECO:0000313" key="2">
    <source>
        <dbReference type="EMBL" id="GAT35188.1"/>
    </source>
</evidence>
<dbReference type="InterPro" id="IPR045584">
    <property type="entry name" value="Pilin-like"/>
</dbReference>
<comment type="caution">
    <text evidence="2">The sequence shown here is derived from an EMBL/GenBank/DDBJ whole genome shotgun (WGS) entry which is preliminary data.</text>
</comment>
<dbReference type="Proteomes" id="UP000076023">
    <property type="component" value="Unassembled WGS sequence"/>
</dbReference>
<keyword evidence="3" id="KW-1185">Reference proteome</keyword>
<dbReference type="RefSeq" id="WP_075081023.1">
    <property type="nucleotide sequence ID" value="NZ_BDCO01000003.1"/>
</dbReference>
<dbReference type="GO" id="GO:0015627">
    <property type="term" value="C:type II protein secretion system complex"/>
    <property type="evidence" value="ECO:0007669"/>
    <property type="project" value="InterPro"/>
</dbReference>
<dbReference type="InterPro" id="IPR000983">
    <property type="entry name" value="Bac_GSPG_pilin"/>
</dbReference>
<name>A0A146GFF5_TERSA</name>
<protein>
    <submittedName>
        <fullName evidence="2">Prepilin-type N-terminal cleavage/methylation domain-containing protein</fullName>
    </submittedName>
</protein>
<dbReference type="STRING" id="690879.TSACC_3252"/>
<dbReference type="Pfam" id="PF07963">
    <property type="entry name" value="N_methyl"/>
    <property type="match status" value="1"/>
</dbReference>
<dbReference type="AlphaFoldDB" id="A0A146GFF5"/>
<reference evidence="3" key="1">
    <citation type="journal article" date="2017" name="Genome Announc.">
        <title>Draft Genome Sequence of Terrimicrobium sacchariphilum NM-5T, a Facultative Anaerobic Soil Bacterium of the Class Spartobacteria.</title>
        <authorList>
            <person name="Qiu Y.L."/>
            <person name="Tourlousse D.M."/>
            <person name="Matsuura N."/>
            <person name="Ohashi A."/>
            <person name="Sekiguchi Y."/>
        </authorList>
    </citation>
    <scope>NUCLEOTIDE SEQUENCE [LARGE SCALE GENOMIC DNA]</scope>
    <source>
        <strain evidence="3">NM-5</strain>
    </source>
</reference>
<keyword evidence="1" id="KW-0488">Methylation</keyword>
<accession>A0A146GFF5</accession>
<dbReference type="PANTHER" id="PTHR30093">
    <property type="entry name" value="GENERAL SECRETION PATHWAY PROTEIN G"/>
    <property type="match status" value="1"/>
</dbReference>
<gene>
    <name evidence="2" type="ORF">TSACC_3252</name>
</gene>
<dbReference type="Gene3D" id="3.30.700.10">
    <property type="entry name" value="Glycoprotein, Type 4 Pilin"/>
    <property type="match status" value="1"/>
</dbReference>
<evidence type="ECO:0000256" key="1">
    <source>
        <dbReference type="ARBA" id="ARBA00022481"/>
    </source>
</evidence>
<dbReference type="GO" id="GO:0015628">
    <property type="term" value="P:protein secretion by the type II secretion system"/>
    <property type="evidence" value="ECO:0007669"/>
    <property type="project" value="InterPro"/>
</dbReference>
<dbReference type="SUPFAM" id="SSF54523">
    <property type="entry name" value="Pili subunits"/>
    <property type="match status" value="1"/>
</dbReference>
<dbReference type="OrthoDB" id="205952at2"/>
<sequence>MHRVFPSPARRQSGFTLVELLVSLGVIAILASVLLSASSTAQESANRTKCLGNIKQLGGALTQYAADNNNFGPYDGREAGIDSPAILRAGQSLILFGQLLPYLIPDPDKYLASVSQTPEVFLCPSTERKMLAAYRAPVGPGGLQYTRYFMNTDVSTNPLKKTSLLAFPGRTITIVDFCLWWSAASGLDENHKGKGLNCIRLDGSAGWISKKDTLNLPGWNFEALSRNGTGQQ</sequence>
<dbReference type="InParanoid" id="A0A146GFF5"/>
<dbReference type="EMBL" id="BDCO01000003">
    <property type="protein sequence ID" value="GAT35188.1"/>
    <property type="molecule type" value="Genomic_DNA"/>
</dbReference>
<dbReference type="PRINTS" id="PR00813">
    <property type="entry name" value="BCTERIALGSPG"/>
</dbReference>
<proteinExistence type="predicted"/>